<protein>
    <submittedName>
        <fullName evidence="1">Uncharacterized protein</fullName>
    </submittedName>
</protein>
<dbReference type="PANTHER" id="PTHR45786:SF75">
    <property type="entry name" value="ATP-DEPENDENT DNA HELICASE"/>
    <property type="match status" value="1"/>
</dbReference>
<dbReference type="EMBL" id="BAABME010002672">
    <property type="protein sequence ID" value="GAA0155633.1"/>
    <property type="molecule type" value="Genomic_DNA"/>
</dbReference>
<sequence>MAALPRLDETVVGGLVTVRNENPYSLFLKHACTLDNIDEYQIFIKSDPGLDRRVYTRPTSTEVAGIWIENEYSDNVAPWDIRVYTKSGHSHKIQYYYAYYDPLQYVLMFLGGEPGWHGNIPRTGGSSMIRYDDIAHINDNISLLRSSKKCKIVSCREYYVYKLQIREQDKSYILRFGRLLEQYILDNYVKLESMRLDFFRHKSN</sequence>
<evidence type="ECO:0000313" key="2">
    <source>
        <dbReference type="Proteomes" id="UP001454036"/>
    </source>
</evidence>
<organism evidence="1 2">
    <name type="scientific">Lithospermum erythrorhizon</name>
    <name type="common">Purple gromwell</name>
    <name type="synonym">Lithospermum officinale var. erythrorhizon</name>
    <dbReference type="NCBI Taxonomy" id="34254"/>
    <lineage>
        <taxon>Eukaryota</taxon>
        <taxon>Viridiplantae</taxon>
        <taxon>Streptophyta</taxon>
        <taxon>Embryophyta</taxon>
        <taxon>Tracheophyta</taxon>
        <taxon>Spermatophyta</taxon>
        <taxon>Magnoliopsida</taxon>
        <taxon>eudicotyledons</taxon>
        <taxon>Gunneridae</taxon>
        <taxon>Pentapetalae</taxon>
        <taxon>asterids</taxon>
        <taxon>lamiids</taxon>
        <taxon>Boraginales</taxon>
        <taxon>Boraginaceae</taxon>
        <taxon>Boraginoideae</taxon>
        <taxon>Lithospermeae</taxon>
        <taxon>Lithospermum</taxon>
    </lineage>
</organism>
<dbReference type="PANTHER" id="PTHR45786">
    <property type="entry name" value="DNA BINDING PROTEIN-LIKE"/>
    <property type="match status" value="1"/>
</dbReference>
<dbReference type="AlphaFoldDB" id="A0AAV3PWI2"/>
<proteinExistence type="predicted"/>
<accession>A0AAV3PWI2</accession>
<evidence type="ECO:0000313" key="1">
    <source>
        <dbReference type="EMBL" id="GAA0155633.1"/>
    </source>
</evidence>
<dbReference type="Proteomes" id="UP001454036">
    <property type="component" value="Unassembled WGS sequence"/>
</dbReference>
<name>A0AAV3PWI2_LITER</name>
<reference evidence="1 2" key="1">
    <citation type="submission" date="2024-01" db="EMBL/GenBank/DDBJ databases">
        <title>The complete chloroplast genome sequence of Lithospermum erythrorhizon: insights into the phylogenetic relationship among Boraginaceae species and the maternal lineages of purple gromwells.</title>
        <authorList>
            <person name="Okada T."/>
            <person name="Watanabe K."/>
        </authorList>
    </citation>
    <scope>NUCLEOTIDE SEQUENCE [LARGE SCALE GENOMIC DNA]</scope>
</reference>
<keyword evidence="2" id="KW-1185">Reference proteome</keyword>
<gene>
    <name evidence="1" type="ORF">LIER_13321</name>
</gene>
<comment type="caution">
    <text evidence="1">The sequence shown here is derived from an EMBL/GenBank/DDBJ whole genome shotgun (WGS) entry which is preliminary data.</text>
</comment>